<sequence length="107" mass="11068">MSTAFIVGLGVLLAGGLLGGPIAGRSSNPWRLREWALALVVVACPIVIYAAMTSVVSTIPRVLLVATMTGLLGVCAWTLGHLARRAGGSGMGRRLNDEQPPNTTGRS</sequence>
<proteinExistence type="predicted"/>
<evidence type="ECO:0000256" key="2">
    <source>
        <dbReference type="SAM" id="Phobius"/>
    </source>
</evidence>
<dbReference type="RefSeq" id="WP_072949792.1">
    <property type="nucleotide sequence ID" value="NZ_FNSV01000001.1"/>
</dbReference>
<dbReference type="Proteomes" id="UP000183561">
    <property type="component" value="Unassembled WGS sequence"/>
</dbReference>
<dbReference type="EMBL" id="FNSV01000001">
    <property type="protein sequence ID" value="SEB29395.1"/>
    <property type="molecule type" value="Genomic_DNA"/>
</dbReference>
<dbReference type="AlphaFoldDB" id="A0A1H4I669"/>
<keyword evidence="2" id="KW-0472">Membrane</keyword>
<gene>
    <name evidence="3" type="ORF">SAMN04490239_0085</name>
</gene>
<dbReference type="OrthoDB" id="9959985at2"/>
<feature type="transmembrane region" description="Helical" evidence="2">
    <location>
        <begin position="35"/>
        <end position="55"/>
    </location>
</feature>
<accession>A0A1H4I669</accession>
<name>A0A1H4I669_9NOCA</name>
<feature type="region of interest" description="Disordered" evidence="1">
    <location>
        <begin position="85"/>
        <end position="107"/>
    </location>
</feature>
<feature type="transmembrane region" description="Helical" evidence="2">
    <location>
        <begin position="62"/>
        <end position="83"/>
    </location>
</feature>
<protein>
    <submittedName>
        <fullName evidence="3">Uncharacterized protein</fullName>
    </submittedName>
</protein>
<keyword evidence="2" id="KW-1133">Transmembrane helix</keyword>
<keyword evidence="2" id="KW-0812">Transmembrane</keyword>
<keyword evidence="4" id="KW-1185">Reference proteome</keyword>
<organism evidence="3 4">
    <name type="scientific">Rhodococcus koreensis</name>
    <dbReference type="NCBI Taxonomy" id="99653"/>
    <lineage>
        <taxon>Bacteria</taxon>
        <taxon>Bacillati</taxon>
        <taxon>Actinomycetota</taxon>
        <taxon>Actinomycetes</taxon>
        <taxon>Mycobacteriales</taxon>
        <taxon>Nocardiaceae</taxon>
        <taxon>Rhodococcus</taxon>
    </lineage>
</organism>
<evidence type="ECO:0000313" key="3">
    <source>
        <dbReference type="EMBL" id="SEB29395.1"/>
    </source>
</evidence>
<evidence type="ECO:0000313" key="4">
    <source>
        <dbReference type="Proteomes" id="UP000183561"/>
    </source>
</evidence>
<evidence type="ECO:0000256" key="1">
    <source>
        <dbReference type="SAM" id="MobiDB-lite"/>
    </source>
</evidence>
<reference evidence="4" key="1">
    <citation type="submission" date="2016-10" db="EMBL/GenBank/DDBJ databases">
        <authorList>
            <person name="Varghese N."/>
            <person name="Submissions S."/>
        </authorList>
    </citation>
    <scope>NUCLEOTIDE SEQUENCE [LARGE SCALE GENOMIC DNA]</scope>
    <source>
        <strain evidence="4">DSM 44498</strain>
    </source>
</reference>